<dbReference type="EMBL" id="RBXO01000001">
    <property type="protein sequence ID" value="RKT53613.1"/>
    <property type="molecule type" value="Genomic_DNA"/>
</dbReference>
<dbReference type="Gene3D" id="3.40.47.10">
    <property type="match status" value="1"/>
</dbReference>
<dbReference type="Pfam" id="PF22621">
    <property type="entry name" value="CurL-like_PKS_C"/>
    <property type="match status" value="1"/>
</dbReference>
<dbReference type="SMART" id="SM00825">
    <property type="entry name" value="PKS_KS"/>
    <property type="match status" value="1"/>
</dbReference>
<evidence type="ECO:0000256" key="1">
    <source>
        <dbReference type="ARBA" id="ARBA00022450"/>
    </source>
</evidence>
<accession>A0A495VYF0</accession>
<dbReference type="GO" id="GO:0006633">
    <property type="term" value="P:fatty acid biosynthetic process"/>
    <property type="evidence" value="ECO:0007669"/>
    <property type="project" value="TreeGrafter"/>
</dbReference>
<feature type="region of interest" description="Disordered" evidence="4">
    <location>
        <begin position="598"/>
        <end position="627"/>
    </location>
</feature>
<keyword evidence="3" id="KW-0808">Transferase</keyword>
<dbReference type="GO" id="GO:0005737">
    <property type="term" value="C:cytoplasm"/>
    <property type="evidence" value="ECO:0007669"/>
    <property type="project" value="TreeGrafter"/>
</dbReference>
<name>A0A495VYF0_9PSEU</name>
<dbReference type="InterPro" id="IPR050091">
    <property type="entry name" value="PKS_NRPS_Biosynth_Enz"/>
</dbReference>
<dbReference type="InterPro" id="IPR014031">
    <property type="entry name" value="Ketoacyl_synth_C"/>
</dbReference>
<dbReference type="CDD" id="cd00833">
    <property type="entry name" value="PKS"/>
    <property type="match status" value="1"/>
</dbReference>
<protein>
    <submittedName>
        <fullName evidence="6">Ketoacyl-synthetase-like protein</fullName>
    </submittedName>
</protein>
<reference evidence="6 7" key="1">
    <citation type="submission" date="2018-10" db="EMBL/GenBank/DDBJ databases">
        <title>Sequencing the genomes of 1000 actinobacteria strains.</title>
        <authorList>
            <person name="Klenk H.-P."/>
        </authorList>
    </citation>
    <scope>NUCLEOTIDE SEQUENCE [LARGE SCALE GENOMIC DNA]</scope>
    <source>
        <strain evidence="6 7">DSM 43800</strain>
    </source>
</reference>
<keyword evidence="7" id="KW-1185">Reference proteome</keyword>
<gene>
    <name evidence="6" type="ORF">C8E97_2185</name>
</gene>
<evidence type="ECO:0000313" key="7">
    <source>
        <dbReference type="Proteomes" id="UP000282084"/>
    </source>
</evidence>
<sequence length="973" mass="101453">MTRGNDEPIAVVGAGCRFPRVRGPLALWRALCDGVDVVGPIGADRYGLRALAGTDEGSRHRPAPRMASIEDVSSFDADFFGIGRRQAAHMDPQQRLVLETTWEAFEDAGVVTGGTATRRTGVFMAKAASHYWHLLARDGLLDMFSVIGAAGSAGLSGQVSFQFDLRGPSMTVDTNCSGGLAAVHLACRSLRDGECRLAVAGAVHLVLSPEETIAYGRAGVLSAKGRSAFADAGADGFVRGEGCAVVVLKPLSAARRDGDRVYAVVLGSAVTNDGRASPTMLAPAAATQEEVLRLAYRDAGVEPARVSFVETHGVGTPAGDPVEIAALASVLGPGRPPGRPVLLSSVRGNFGHQEPVAGLTGLLKAALALHHRLLPATLHHTTPTPALRWDGSRCSVVTRSTPLPDRDGLVAGVNSFSVTGTNVHAVLGSADHPVPGGAPDVGPFALVLSARHPDSLDAAAAAHAEFLETSPEVPLADVCHTAAVRRAHHPYRRAFRAHDRAGMVEALRREPRPLRATPVGSPPGVVLVLRDEPTDHAVVEELSRRSNAFRDAVRECAASPRRAAGPLHPTAPDLASRPLPAGLIALWRDWGVRLTTPPGSVAARRPGDGVDADRAAEPRLPPVTRVDAPGAAASDDLVLHLTPAGVFLGDPPAAGCAGSVWESLVAAAADLYEAGHALRWERILPAGRQVSLPPYPWRRRRYWAPTTGAPAERAHPLLPDHATEERGVRWRTTATPRGGAGDRGTSGAPTAGGLVELAAAVAHRLCGSAPATVEDLSVVLDPAFRHGSALEAAGVAGPPGRWRFHITEAPGADRPAARARLAEGTARVSRRREAGDLPALLRHRVQRTGGGAARPRGPAADPRSPGVRVAERHGNSVLLRLTGPAPGEVDFGFPPDLLDGVLGAATGRHAADAVLTVERTTVVGRWTSSMWGLVTGTPQGGPADVLVCDDDGAVLVELGGVRWAPSPLRACTP</sequence>
<organism evidence="6 7">
    <name type="scientific">Saccharothrix australiensis</name>
    <dbReference type="NCBI Taxonomy" id="2072"/>
    <lineage>
        <taxon>Bacteria</taxon>
        <taxon>Bacillati</taxon>
        <taxon>Actinomycetota</taxon>
        <taxon>Actinomycetes</taxon>
        <taxon>Pseudonocardiales</taxon>
        <taxon>Pseudonocardiaceae</taxon>
        <taxon>Saccharothrix</taxon>
    </lineage>
</organism>
<comment type="similarity">
    <text evidence="3">Belongs to the thiolase-like superfamily. Beta-ketoacyl-ACP synthases family.</text>
</comment>
<dbReference type="RefSeq" id="WP_121004047.1">
    <property type="nucleotide sequence ID" value="NZ_RBXO01000001.1"/>
</dbReference>
<dbReference type="GO" id="GO:0071770">
    <property type="term" value="P:DIM/DIP cell wall layer assembly"/>
    <property type="evidence" value="ECO:0007669"/>
    <property type="project" value="TreeGrafter"/>
</dbReference>
<feature type="compositionally biased region" description="Low complexity" evidence="4">
    <location>
        <begin position="853"/>
        <end position="866"/>
    </location>
</feature>
<dbReference type="Pfam" id="PF00109">
    <property type="entry name" value="ketoacyl-synt"/>
    <property type="match status" value="1"/>
</dbReference>
<evidence type="ECO:0000259" key="5">
    <source>
        <dbReference type="PROSITE" id="PS52004"/>
    </source>
</evidence>
<dbReference type="PROSITE" id="PS52004">
    <property type="entry name" value="KS3_2"/>
    <property type="match status" value="1"/>
</dbReference>
<dbReference type="PANTHER" id="PTHR43775:SF37">
    <property type="entry name" value="SI:DKEY-61P9.11"/>
    <property type="match status" value="1"/>
</dbReference>
<dbReference type="OrthoDB" id="3651481at2"/>
<comment type="caution">
    <text evidence="6">The sequence shown here is derived from an EMBL/GenBank/DDBJ whole genome shotgun (WGS) entry which is preliminary data.</text>
</comment>
<dbReference type="Gene3D" id="3.10.129.110">
    <property type="entry name" value="Polyketide synthase dehydratase"/>
    <property type="match status" value="1"/>
</dbReference>
<feature type="region of interest" description="Disordered" evidence="4">
    <location>
        <begin position="847"/>
        <end position="867"/>
    </location>
</feature>
<dbReference type="InterPro" id="IPR014030">
    <property type="entry name" value="Ketoacyl_synth_N"/>
</dbReference>
<dbReference type="Pfam" id="PF02801">
    <property type="entry name" value="Ketoacyl-synt_C"/>
    <property type="match status" value="1"/>
</dbReference>
<dbReference type="Gene3D" id="3.30.70.3290">
    <property type="match status" value="2"/>
</dbReference>
<dbReference type="SUPFAM" id="SSF53901">
    <property type="entry name" value="Thiolase-like"/>
    <property type="match status" value="1"/>
</dbReference>
<dbReference type="Proteomes" id="UP000282084">
    <property type="component" value="Unassembled WGS sequence"/>
</dbReference>
<feature type="compositionally biased region" description="Basic and acidic residues" evidence="4">
    <location>
        <begin position="605"/>
        <end position="617"/>
    </location>
</feature>
<dbReference type="InterPro" id="IPR016039">
    <property type="entry name" value="Thiolase-like"/>
</dbReference>
<dbReference type="GO" id="GO:0004312">
    <property type="term" value="F:fatty acid synthase activity"/>
    <property type="evidence" value="ECO:0007669"/>
    <property type="project" value="TreeGrafter"/>
</dbReference>
<evidence type="ECO:0000256" key="3">
    <source>
        <dbReference type="RuleBase" id="RU003694"/>
    </source>
</evidence>
<feature type="domain" description="Ketosynthase family 3 (KS3)" evidence="5">
    <location>
        <begin position="6"/>
        <end position="429"/>
    </location>
</feature>
<proteinExistence type="inferred from homology"/>
<dbReference type="AlphaFoldDB" id="A0A495VYF0"/>
<dbReference type="GO" id="GO:0005886">
    <property type="term" value="C:plasma membrane"/>
    <property type="evidence" value="ECO:0007669"/>
    <property type="project" value="TreeGrafter"/>
</dbReference>
<keyword evidence="1" id="KW-0596">Phosphopantetheine</keyword>
<evidence type="ECO:0000256" key="2">
    <source>
        <dbReference type="ARBA" id="ARBA00022553"/>
    </source>
</evidence>
<dbReference type="InterPro" id="IPR042104">
    <property type="entry name" value="PKS_dehydratase_sf"/>
</dbReference>
<evidence type="ECO:0000313" key="6">
    <source>
        <dbReference type="EMBL" id="RKT53613.1"/>
    </source>
</evidence>
<dbReference type="PANTHER" id="PTHR43775">
    <property type="entry name" value="FATTY ACID SYNTHASE"/>
    <property type="match status" value="1"/>
</dbReference>
<keyword evidence="2" id="KW-0597">Phosphoprotein</keyword>
<dbReference type="InterPro" id="IPR020841">
    <property type="entry name" value="PKS_Beta-ketoAc_synthase_dom"/>
</dbReference>
<evidence type="ECO:0000256" key="4">
    <source>
        <dbReference type="SAM" id="MobiDB-lite"/>
    </source>
</evidence>